<dbReference type="STRING" id="1291379.TPE_0863"/>
<protein>
    <submittedName>
        <fullName evidence="1">Uncharacterized protein</fullName>
    </submittedName>
</protein>
<organism evidence="1 2">
    <name type="scientific">Treponema pedis str. T A4</name>
    <dbReference type="NCBI Taxonomy" id="1291379"/>
    <lineage>
        <taxon>Bacteria</taxon>
        <taxon>Pseudomonadati</taxon>
        <taxon>Spirochaetota</taxon>
        <taxon>Spirochaetia</taxon>
        <taxon>Spirochaetales</taxon>
        <taxon>Treponemataceae</taxon>
        <taxon>Treponema</taxon>
    </lineage>
</organism>
<proteinExistence type="predicted"/>
<sequence>MFINKRLISLSKDGRDFFNFSFIFKIYFAYSCRFQNSLLGISNSIFIRGNRGSFFTSIIRIFFSVWQFLLLHDCSDSLQDLQILKALKCG</sequence>
<dbReference type="Proteomes" id="UP000015620">
    <property type="component" value="Chromosome"/>
</dbReference>
<dbReference type="EMBL" id="CP004120">
    <property type="protein sequence ID" value="AGT43359.1"/>
    <property type="molecule type" value="Genomic_DNA"/>
</dbReference>
<gene>
    <name evidence="1" type="ORF">TPE_0863</name>
</gene>
<reference evidence="1 2" key="1">
    <citation type="journal article" date="2013" name="PLoS ONE">
        <title>Genome-Wide Relatedness of Treponema pedis, from Gingiva and Necrotic Skin Lesions of Pigs, with the Human Oral Pathogen Treponema denticola.</title>
        <authorList>
            <person name="Svartstrom O."/>
            <person name="Mushtaq M."/>
            <person name="Pringle M."/>
            <person name="Segerman B."/>
        </authorList>
    </citation>
    <scope>NUCLEOTIDE SEQUENCE [LARGE SCALE GENOMIC DNA]</scope>
    <source>
        <strain evidence="1">T A4</strain>
    </source>
</reference>
<name>S6A879_9SPIR</name>
<evidence type="ECO:0000313" key="1">
    <source>
        <dbReference type="EMBL" id="AGT43359.1"/>
    </source>
</evidence>
<accession>S6A879</accession>
<dbReference type="AlphaFoldDB" id="S6A879"/>
<dbReference type="KEGG" id="tped:TPE_0863"/>
<dbReference type="PATRIC" id="fig|1291379.3.peg.860"/>
<evidence type="ECO:0000313" key="2">
    <source>
        <dbReference type="Proteomes" id="UP000015620"/>
    </source>
</evidence>
<keyword evidence="2" id="KW-1185">Reference proteome</keyword>
<dbReference type="HOGENOM" id="CLU_2439903_0_0_12"/>